<dbReference type="EMBL" id="LT671577">
    <property type="protein sequence ID" value="SHO33127.1"/>
    <property type="molecule type" value="Genomic_DNA"/>
</dbReference>
<organism evidence="1 2">
    <name type="scientific">Cedratvirus A11</name>
    <dbReference type="NCBI Taxonomy" id="1903266"/>
    <lineage>
        <taxon>Viruses</taxon>
        <taxon>Pithoviruses</taxon>
        <taxon>Orthocedratvirinae</taxon>
        <taxon>Alphacedratvirus</taxon>
        <taxon>Alphacedratvirus aljazairmassiliense</taxon>
    </lineage>
</organism>
<sequence length="331" mass="37995">MQPEESLLGVEQLYQRRLQVLSLLNDPAKFARKAYLVGTMGNVVSTPFGFSDNTSPLPSDEQVVARDLCKVSSSRQVVPYVYYLPLSQKYSLIPSLCNCLEAKVTSQLVCDNFTHKVLLAYLVDYFCREGGIENYRIYYTSFFCSGAGNVWKERIEEPPLLDEANLYSLVFSVKRVLDFLWERTRFTTFLTANNIVYASGQYKIDAFSRAEAVISTNEGMCLLAKKRKPSVEILLSSSPYYCYSRKKRMPGSIGFYSFLLSLLLQEDIRNMFFSTTWGEELWFSLFEREDAEKLFTRLSSASNFTELVEGVGLRCKINFTTDTRFENFTRA</sequence>
<dbReference type="Proteomes" id="UP000201465">
    <property type="component" value="Segment"/>
</dbReference>
<keyword evidence="2" id="KW-1185">Reference proteome</keyword>
<dbReference type="RefSeq" id="YP_009328999.1">
    <property type="nucleotide sequence ID" value="NC_032108.1"/>
</dbReference>
<protein>
    <submittedName>
        <fullName evidence="1">Uncharacterized protein</fullName>
    </submittedName>
</protein>
<evidence type="ECO:0000313" key="2">
    <source>
        <dbReference type="Proteomes" id="UP000201465"/>
    </source>
</evidence>
<name>A0A1M7XTX6_9VIRU</name>
<dbReference type="KEGG" id="vg:30523568"/>
<proteinExistence type="predicted"/>
<reference evidence="1 2" key="1">
    <citation type="submission" date="2016-11" db="EMBL/GenBank/DDBJ databases">
        <authorList>
            <consortium name="Urmite Genomes"/>
        </authorList>
    </citation>
    <scope>NUCLEOTIDE SEQUENCE [LARGE SCALE GENOMIC DNA]</scope>
    <source>
        <strain evidence="1 2">A11</strain>
    </source>
</reference>
<gene>
    <name evidence="1" type="ORF">BQ3484_59</name>
</gene>
<evidence type="ECO:0000313" key="1">
    <source>
        <dbReference type="EMBL" id="SHO33127.1"/>
    </source>
</evidence>
<accession>A0A1M7XTX6</accession>
<dbReference type="GeneID" id="30523568"/>